<evidence type="ECO:0000256" key="17">
    <source>
        <dbReference type="ARBA" id="ARBA00048623"/>
    </source>
</evidence>
<dbReference type="Pfam" id="PF02654">
    <property type="entry name" value="CobS"/>
    <property type="match status" value="1"/>
</dbReference>
<feature type="transmembrane region" description="Helical" evidence="19">
    <location>
        <begin position="119"/>
        <end position="140"/>
    </location>
</feature>
<feature type="transmembrane region" description="Helical" evidence="19">
    <location>
        <begin position="245"/>
        <end position="266"/>
    </location>
</feature>
<evidence type="ECO:0000256" key="10">
    <source>
        <dbReference type="ARBA" id="ARBA00022692"/>
    </source>
</evidence>
<dbReference type="NCBIfam" id="TIGR00317">
    <property type="entry name" value="cobS"/>
    <property type="match status" value="1"/>
</dbReference>
<comment type="pathway">
    <text evidence="3 19">Cofactor biosynthesis; adenosylcobalamin biosynthesis; adenosylcobalamin from cob(II)yrinate a,c-diamide: step 7/7.</text>
</comment>
<evidence type="ECO:0000256" key="7">
    <source>
        <dbReference type="ARBA" id="ARBA00022475"/>
    </source>
</evidence>
<evidence type="ECO:0000256" key="15">
    <source>
        <dbReference type="ARBA" id="ARBA00032605"/>
    </source>
</evidence>
<evidence type="ECO:0000313" key="20">
    <source>
        <dbReference type="EMBL" id="USR90551.1"/>
    </source>
</evidence>
<dbReference type="PANTHER" id="PTHR34148">
    <property type="entry name" value="ADENOSYLCOBINAMIDE-GDP RIBAZOLETRANSFERASE"/>
    <property type="match status" value="1"/>
</dbReference>
<comment type="subcellular location">
    <subcellularLocation>
        <location evidence="2 19">Cell membrane</location>
        <topology evidence="2 19">Multi-pass membrane protein</topology>
    </subcellularLocation>
</comment>
<name>A0ABY5AQA6_9CYAN</name>
<evidence type="ECO:0000256" key="12">
    <source>
        <dbReference type="ARBA" id="ARBA00022989"/>
    </source>
</evidence>
<dbReference type="HAMAP" id="MF_00719">
    <property type="entry name" value="CobS"/>
    <property type="match status" value="1"/>
</dbReference>
<comment type="catalytic activity">
    <reaction evidence="18 19">
        <text>alpha-ribazole 5'-phosphate + adenosylcob(III)inamide-GDP = adenosylcob(III)alamin 5'-phosphate + GMP + H(+)</text>
        <dbReference type="Rhea" id="RHEA:23560"/>
        <dbReference type="ChEBI" id="CHEBI:15378"/>
        <dbReference type="ChEBI" id="CHEBI:57918"/>
        <dbReference type="ChEBI" id="CHEBI:58115"/>
        <dbReference type="ChEBI" id="CHEBI:60487"/>
        <dbReference type="ChEBI" id="CHEBI:60493"/>
        <dbReference type="EC" id="2.7.8.26"/>
    </reaction>
</comment>
<feature type="transmembrane region" description="Helical" evidence="19">
    <location>
        <begin position="51"/>
        <end position="74"/>
    </location>
</feature>
<evidence type="ECO:0000256" key="1">
    <source>
        <dbReference type="ARBA" id="ARBA00001946"/>
    </source>
</evidence>
<evidence type="ECO:0000256" key="2">
    <source>
        <dbReference type="ARBA" id="ARBA00004651"/>
    </source>
</evidence>
<evidence type="ECO:0000256" key="18">
    <source>
        <dbReference type="ARBA" id="ARBA00049504"/>
    </source>
</evidence>
<keyword evidence="7 19" id="KW-1003">Cell membrane</keyword>
<dbReference type="RefSeq" id="WP_252662579.1">
    <property type="nucleotide sequence ID" value="NZ_CP098611.1"/>
</dbReference>
<proteinExistence type="inferred from homology"/>
<keyword evidence="11 19" id="KW-0460">Magnesium</keyword>
<dbReference type="Proteomes" id="UP001056708">
    <property type="component" value="Chromosome"/>
</dbReference>
<feature type="transmembrane region" description="Helical" evidence="19">
    <location>
        <begin position="212"/>
        <end position="233"/>
    </location>
</feature>
<accession>A0ABY5AQA6</accession>
<keyword evidence="13 19" id="KW-0472">Membrane</keyword>
<evidence type="ECO:0000256" key="11">
    <source>
        <dbReference type="ARBA" id="ARBA00022842"/>
    </source>
</evidence>
<keyword evidence="12 19" id="KW-1133">Transmembrane helix</keyword>
<evidence type="ECO:0000256" key="4">
    <source>
        <dbReference type="ARBA" id="ARBA00010561"/>
    </source>
</evidence>
<sequence>MAKGQFLWLNLRFWRRQRNAIAAAIAFYTCLPIPVTWTLEFEGIAKLAPFVGIFLGGLLGLVDWGFGALGMPVLTRSALIVGLAIALTGGLHLDGAIDTADGLAVPDPQKRLAAMQDSLVGAFGTMAAVMVLLLKTVALSELVGDRALVLMAVAGWGRWGQVVAIVRYPYLKASGKGAIHKASIESAVALIPGAIALLGLSLLQLWLGGDRWLVGVGMAFGGSAIAILTPAWFNRQLGGHTGDTYGAVVEWTEALLLCLLTALAAASSP</sequence>
<comment type="function">
    <text evidence="14 19">Joins adenosylcobinamide-GDP and alpha-ribazole to generate adenosylcobalamin (Ado-cobalamin). Also synthesizes adenosylcobalamin 5'-phosphate from adenosylcobinamide-GDP and alpha-ribazole 5'-phosphate.</text>
</comment>
<dbReference type="EMBL" id="CP098611">
    <property type="protein sequence ID" value="USR90551.1"/>
    <property type="molecule type" value="Genomic_DNA"/>
</dbReference>
<evidence type="ECO:0000256" key="14">
    <source>
        <dbReference type="ARBA" id="ARBA00025228"/>
    </source>
</evidence>
<dbReference type="PANTHER" id="PTHR34148:SF1">
    <property type="entry name" value="ADENOSYLCOBINAMIDE-GDP RIBAZOLETRANSFERASE"/>
    <property type="match status" value="1"/>
</dbReference>
<gene>
    <name evidence="19 20" type="primary">cobS</name>
    <name evidence="20" type="ORF">NEA10_17210</name>
</gene>
<comment type="catalytic activity">
    <reaction evidence="17 19">
        <text>alpha-ribazole + adenosylcob(III)inamide-GDP = adenosylcob(III)alamin + GMP + H(+)</text>
        <dbReference type="Rhea" id="RHEA:16049"/>
        <dbReference type="ChEBI" id="CHEBI:10329"/>
        <dbReference type="ChEBI" id="CHEBI:15378"/>
        <dbReference type="ChEBI" id="CHEBI:18408"/>
        <dbReference type="ChEBI" id="CHEBI:58115"/>
        <dbReference type="ChEBI" id="CHEBI:60487"/>
        <dbReference type="EC" id="2.7.8.26"/>
    </reaction>
</comment>
<evidence type="ECO:0000256" key="5">
    <source>
        <dbReference type="ARBA" id="ARBA00013200"/>
    </source>
</evidence>
<comment type="similarity">
    <text evidence="4 19">Belongs to the CobS family.</text>
</comment>
<evidence type="ECO:0000256" key="13">
    <source>
        <dbReference type="ARBA" id="ARBA00023136"/>
    </source>
</evidence>
<reference evidence="20" key="1">
    <citation type="submission" date="2022-06" db="EMBL/GenBank/DDBJ databases">
        <title>Genome sequence of Phormidium yuhuli AB48 isolated from an industrial photobioreactor environment.</title>
        <authorList>
            <person name="Qiu Y."/>
            <person name="Noonan A.J.C."/>
            <person name="Dofher K."/>
            <person name="Koch M."/>
            <person name="Kieft B."/>
            <person name="Lin X."/>
            <person name="Ziels R.M."/>
            <person name="Hallam S.J."/>
        </authorList>
    </citation>
    <scope>NUCLEOTIDE SEQUENCE</scope>
    <source>
        <strain evidence="20">AB48</strain>
    </source>
</reference>
<evidence type="ECO:0000256" key="16">
    <source>
        <dbReference type="ARBA" id="ARBA00032853"/>
    </source>
</evidence>
<evidence type="ECO:0000256" key="8">
    <source>
        <dbReference type="ARBA" id="ARBA00022573"/>
    </source>
</evidence>
<organism evidence="20 21">
    <name type="scientific">Phormidium yuhuli AB48</name>
    <dbReference type="NCBI Taxonomy" id="2940671"/>
    <lineage>
        <taxon>Bacteria</taxon>
        <taxon>Bacillati</taxon>
        <taxon>Cyanobacteriota</taxon>
        <taxon>Cyanophyceae</taxon>
        <taxon>Oscillatoriophycideae</taxon>
        <taxon>Oscillatoriales</taxon>
        <taxon>Oscillatoriaceae</taxon>
        <taxon>Phormidium</taxon>
        <taxon>Phormidium yuhuli</taxon>
    </lineage>
</organism>
<keyword evidence="21" id="KW-1185">Reference proteome</keyword>
<comment type="cofactor">
    <cofactor evidence="1 19">
        <name>Mg(2+)</name>
        <dbReference type="ChEBI" id="CHEBI:18420"/>
    </cofactor>
</comment>
<feature type="transmembrane region" description="Helical" evidence="19">
    <location>
        <begin position="187"/>
        <end position="206"/>
    </location>
</feature>
<evidence type="ECO:0000256" key="3">
    <source>
        <dbReference type="ARBA" id="ARBA00004663"/>
    </source>
</evidence>
<dbReference type="EC" id="2.7.8.26" evidence="5 19"/>
<dbReference type="GO" id="GO:0051073">
    <property type="term" value="F:adenosylcobinamide-GDP ribazoletransferase activity"/>
    <property type="evidence" value="ECO:0007669"/>
    <property type="project" value="UniProtKB-EC"/>
</dbReference>
<evidence type="ECO:0000256" key="6">
    <source>
        <dbReference type="ARBA" id="ARBA00015850"/>
    </source>
</evidence>
<dbReference type="InterPro" id="IPR003805">
    <property type="entry name" value="CobS"/>
</dbReference>
<keyword evidence="9 19" id="KW-0808">Transferase</keyword>
<feature type="transmembrane region" description="Helical" evidence="19">
    <location>
        <begin position="20"/>
        <end position="39"/>
    </location>
</feature>
<protein>
    <recommendedName>
        <fullName evidence="6 19">Adenosylcobinamide-GDP ribazoletransferase</fullName>
        <ecNumber evidence="5 19">2.7.8.26</ecNumber>
    </recommendedName>
    <alternativeName>
        <fullName evidence="16 19">Cobalamin synthase</fullName>
    </alternativeName>
    <alternativeName>
        <fullName evidence="15 19">Cobalamin-5'-phosphate synthase</fullName>
    </alternativeName>
</protein>
<evidence type="ECO:0000256" key="9">
    <source>
        <dbReference type="ARBA" id="ARBA00022679"/>
    </source>
</evidence>
<evidence type="ECO:0000313" key="21">
    <source>
        <dbReference type="Proteomes" id="UP001056708"/>
    </source>
</evidence>
<keyword evidence="10 19" id="KW-0812">Transmembrane</keyword>
<evidence type="ECO:0000256" key="19">
    <source>
        <dbReference type="HAMAP-Rule" id="MF_00719"/>
    </source>
</evidence>
<keyword evidence="8 19" id="KW-0169">Cobalamin biosynthesis</keyword>